<dbReference type="Proteomes" id="UP000004994">
    <property type="component" value="Chromosome 2"/>
</dbReference>
<organism evidence="6">
    <name type="scientific">Solanum lycopersicum</name>
    <name type="common">Tomato</name>
    <name type="synonym">Lycopersicon esculentum</name>
    <dbReference type="NCBI Taxonomy" id="4081"/>
    <lineage>
        <taxon>Eukaryota</taxon>
        <taxon>Viridiplantae</taxon>
        <taxon>Streptophyta</taxon>
        <taxon>Embryophyta</taxon>
        <taxon>Tracheophyta</taxon>
        <taxon>Spermatophyta</taxon>
        <taxon>Magnoliopsida</taxon>
        <taxon>eudicotyledons</taxon>
        <taxon>Gunneridae</taxon>
        <taxon>Pentapetalae</taxon>
        <taxon>asterids</taxon>
        <taxon>lamiids</taxon>
        <taxon>Solanales</taxon>
        <taxon>Solanaceae</taxon>
        <taxon>Solanoideae</taxon>
        <taxon>Solaneae</taxon>
        <taxon>Solanum</taxon>
        <taxon>Solanum subgen. Lycopersicon</taxon>
    </lineage>
</organism>
<reference evidence="6" key="2">
    <citation type="submission" date="2019-01" db="UniProtKB">
        <authorList>
            <consortium name="EnsemblPlants"/>
        </authorList>
    </citation>
    <scope>IDENTIFICATION</scope>
    <source>
        <strain evidence="6">cv. Heinz 1706</strain>
    </source>
</reference>
<dbReference type="AlphaFoldDB" id="A0A3Q7FVA6"/>
<evidence type="ECO:0000256" key="1">
    <source>
        <dbReference type="ARBA" id="ARBA00009995"/>
    </source>
</evidence>
<dbReference type="GeneID" id="101256157"/>
<dbReference type="InterPro" id="IPR035595">
    <property type="entry name" value="UDP_glycos_trans_CS"/>
</dbReference>
<keyword evidence="3 4" id="KW-0808">Transferase</keyword>
<dbReference type="STRING" id="4081.A0A3Q7FVA6"/>
<accession>A0A3Q7FVA6</accession>
<dbReference type="SUPFAM" id="SSF53756">
    <property type="entry name" value="UDP-Glycosyltransferase/glycogen phosphorylase"/>
    <property type="match status" value="1"/>
</dbReference>
<dbReference type="Gene3D" id="3.40.50.2000">
    <property type="entry name" value="Glycogen Phosphorylase B"/>
    <property type="match status" value="2"/>
</dbReference>
<dbReference type="Gramene" id="Solyc02g085660.1.1">
    <property type="protein sequence ID" value="Solyc02g085660.1.1.1"/>
    <property type="gene ID" value="Solyc02g085660.1"/>
</dbReference>
<dbReference type="RefSeq" id="XP_004233715.1">
    <property type="nucleotide sequence ID" value="XM_004233667.5"/>
</dbReference>
<reference evidence="6" key="1">
    <citation type="journal article" date="2012" name="Nature">
        <title>The tomato genome sequence provides insights into fleshy fruit evolution.</title>
        <authorList>
            <consortium name="Tomato Genome Consortium"/>
        </authorList>
    </citation>
    <scope>NUCLEOTIDE SEQUENCE [LARGE SCALE GENOMIC DNA]</scope>
    <source>
        <strain evidence="6">cv. Heinz 1706</strain>
    </source>
</reference>
<name>A0A3Q7FVA6_SOLLC</name>
<dbReference type="FunCoup" id="A0A3Q7FVA6">
    <property type="interactions" value="183"/>
</dbReference>
<proteinExistence type="inferred from homology"/>
<dbReference type="Pfam" id="PF00201">
    <property type="entry name" value="UDPGT"/>
    <property type="match status" value="1"/>
</dbReference>
<comment type="similarity">
    <text evidence="1 4">Belongs to the UDP-glycosyltransferase family.</text>
</comment>
<dbReference type="InParanoid" id="A0A3Q7FVA6"/>
<evidence type="ECO:0000256" key="4">
    <source>
        <dbReference type="RuleBase" id="RU003718"/>
    </source>
</evidence>
<evidence type="ECO:0000256" key="2">
    <source>
        <dbReference type="ARBA" id="ARBA00022676"/>
    </source>
</evidence>
<dbReference type="PaxDb" id="4081-Solyc02g085660.1.1"/>
<gene>
    <name evidence="6" type="primary">LOC101256157</name>
</gene>
<dbReference type="CDD" id="cd03784">
    <property type="entry name" value="GT1_Gtf-like"/>
    <property type="match status" value="1"/>
</dbReference>
<protein>
    <recommendedName>
        <fullName evidence="5">Glycosyltransferase</fullName>
        <ecNumber evidence="5">2.4.1.-</ecNumber>
    </recommendedName>
</protein>
<dbReference type="OrthoDB" id="5835829at2759"/>
<dbReference type="SMR" id="A0A3Q7FVA6"/>
<evidence type="ECO:0000256" key="5">
    <source>
        <dbReference type="RuleBase" id="RU362057"/>
    </source>
</evidence>
<keyword evidence="7" id="KW-1185">Reference proteome</keyword>
<evidence type="ECO:0000256" key="3">
    <source>
        <dbReference type="ARBA" id="ARBA00022679"/>
    </source>
</evidence>
<dbReference type="FunFam" id="3.40.50.2000:FF:000051">
    <property type="entry name" value="Glycosyltransferase"/>
    <property type="match status" value="1"/>
</dbReference>
<dbReference type="EC" id="2.4.1.-" evidence="5"/>
<sequence>MGSSKQLLHIGVLSSPGLGHIIPVLNLGNRLATVHNVSVTVFVITSGSSLAETEILKSAHKSKMIDVVEIPAVDISKLIDSNTKTVTQLCMLVRETLCVVKSVIFAMKHLLDALIVDIFTTEALSIAKEFDLPNYVYIPTNAWFTALTVYCPVLDKEIEGQYVDHKEPLKIPGCKPVRPEDVSDPMLDRNNQDYCEYLKVLGIGFCLSDGILMNTWEDAEAGSLKALRENEILKAIVKSPVYPVGPLIRQEQQIIDGDDDGNNSVLNWLDKQMPNSVLYISFGSGGTLSSKQLTELAFGLELSHQKFIWVVRPPSEDGADKSYFTTGDQGKNTPEYLPEGFQTRTKDFGLVIQMWTDQTRILSHPSVGGFLTHCGWNSSIESITNGLPMIAWPLYAEQRQNATMLTEELRVAVGPKVLPTKEVVEREEIEQLVRMVMQYKEGNELKENVKKLKMSAEKALSIGGSSHDSMCQVLRDIEKRSIHGCKNIKV</sequence>
<dbReference type="OMA" id="WTDQTRI"/>
<evidence type="ECO:0000313" key="7">
    <source>
        <dbReference type="Proteomes" id="UP000004994"/>
    </source>
</evidence>
<dbReference type="KEGG" id="sly:101256157"/>
<keyword evidence="2 4" id="KW-0328">Glycosyltransferase</keyword>
<dbReference type="GO" id="GO:0008194">
    <property type="term" value="F:UDP-glycosyltransferase activity"/>
    <property type="evidence" value="ECO:0007669"/>
    <property type="project" value="InterPro"/>
</dbReference>
<dbReference type="PANTHER" id="PTHR48046:SF9">
    <property type="entry name" value="GLYCOSYLTRANSFERASE"/>
    <property type="match status" value="1"/>
</dbReference>
<dbReference type="EnsemblPlants" id="Solyc02g085660.1.1">
    <property type="protein sequence ID" value="Solyc02g085660.1.1.1"/>
    <property type="gene ID" value="Solyc02g085660.1"/>
</dbReference>
<evidence type="ECO:0000313" key="6">
    <source>
        <dbReference type="EnsemblPlants" id="Solyc02g085660.1.1.1"/>
    </source>
</evidence>
<dbReference type="InterPro" id="IPR002213">
    <property type="entry name" value="UDP_glucos_trans"/>
</dbReference>
<dbReference type="PROSITE" id="PS00375">
    <property type="entry name" value="UDPGT"/>
    <property type="match status" value="1"/>
</dbReference>
<dbReference type="PANTHER" id="PTHR48046">
    <property type="entry name" value="UDP-GLYCOSYLTRANSFERASE 72E1"/>
    <property type="match status" value="1"/>
</dbReference>